<name>A0ABR2JA70_9PEZI</name>
<protein>
    <submittedName>
        <fullName evidence="2">Uncharacterized protein</fullName>
    </submittedName>
</protein>
<comment type="caution">
    <text evidence="2">The sequence shown here is derived from an EMBL/GenBank/DDBJ whole genome shotgun (WGS) entry which is preliminary data.</text>
</comment>
<feature type="compositionally biased region" description="Acidic residues" evidence="1">
    <location>
        <begin position="23"/>
        <end position="43"/>
    </location>
</feature>
<keyword evidence="3" id="KW-1185">Reference proteome</keyword>
<gene>
    <name evidence="2" type="ORF">PGQ11_004965</name>
</gene>
<evidence type="ECO:0000313" key="3">
    <source>
        <dbReference type="Proteomes" id="UP001390339"/>
    </source>
</evidence>
<evidence type="ECO:0000256" key="1">
    <source>
        <dbReference type="SAM" id="MobiDB-lite"/>
    </source>
</evidence>
<organism evidence="2 3">
    <name type="scientific">Apiospora arundinis</name>
    <dbReference type="NCBI Taxonomy" id="335852"/>
    <lineage>
        <taxon>Eukaryota</taxon>
        <taxon>Fungi</taxon>
        <taxon>Dikarya</taxon>
        <taxon>Ascomycota</taxon>
        <taxon>Pezizomycotina</taxon>
        <taxon>Sordariomycetes</taxon>
        <taxon>Xylariomycetidae</taxon>
        <taxon>Amphisphaeriales</taxon>
        <taxon>Apiosporaceae</taxon>
        <taxon>Apiospora</taxon>
    </lineage>
</organism>
<dbReference type="EMBL" id="JAPCWZ010000003">
    <property type="protein sequence ID" value="KAK8874451.1"/>
    <property type="molecule type" value="Genomic_DNA"/>
</dbReference>
<sequence length="164" mass="18214">MSANDVGPEYDDESRENPQENSAQEESDGDANSDGESGGELDADTPKPKKLKRVLHDQGDGTSIVTWVPVPENESPGFFGRLFGRASSHDGGEAEQQANSEATQETDRAVSQAEQHQTDVFDRLFGRADHDDGYEETDPEAVRRTRLWQNVDDRLEDLSRMYIG</sequence>
<dbReference type="Proteomes" id="UP001390339">
    <property type="component" value="Unassembled WGS sequence"/>
</dbReference>
<accession>A0ABR2JA70</accession>
<proteinExistence type="predicted"/>
<reference evidence="2 3" key="1">
    <citation type="journal article" date="2024" name="IMA Fungus">
        <title>Apiospora arundinis, a panoply of carbohydrate-active enzymes and secondary metabolites.</title>
        <authorList>
            <person name="Sorensen T."/>
            <person name="Petersen C."/>
            <person name="Muurmann A.T."/>
            <person name="Christiansen J.V."/>
            <person name="Brundto M.L."/>
            <person name="Overgaard C.K."/>
            <person name="Boysen A.T."/>
            <person name="Wollenberg R.D."/>
            <person name="Larsen T.O."/>
            <person name="Sorensen J.L."/>
            <person name="Nielsen K.L."/>
            <person name="Sondergaard T.E."/>
        </authorList>
    </citation>
    <scope>NUCLEOTIDE SEQUENCE [LARGE SCALE GENOMIC DNA]</scope>
    <source>
        <strain evidence="2 3">AAU 773</strain>
    </source>
</reference>
<feature type="region of interest" description="Disordered" evidence="1">
    <location>
        <begin position="1"/>
        <end position="118"/>
    </location>
</feature>
<evidence type="ECO:0000313" key="2">
    <source>
        <dbReference type="EMBL" id="KAK8874451.1"/>
    </source>
</evidence>